<evidence type="ECO:0000256" key="1">
    <source>
        <dbReference type="SAM" id="MobiDB-lite"/>
    </source>
</evidence>
<feature type="region of interest" description="Disordered" evidence="1">
    <location>
        <begin position="118"/>
        <end position="170"/>
    </location>
</feature>
<dbReference type="EMBL" id="GL883090">
    <property type="protein sequence ID" value="EGG12681.1"/>
    <property type="molecule type" value="Genomic_DNA"/>
</dbReference>
<dbReference type="InParanoid" id="F4R3S9"/>
<dbReference type="KEGG" id="mlr:MELLADRAFT_58515"/>
<dbReference type="AlphaFoldDB" id="F4R3S9"/>
<dbReference type="HOGENOM" id="CLU_1107329_0_0_1"/>
<feature type="compositionally biased region" description="Low complexity" evidence="1">
    <location>
        <begin position="137"/>
        <end position="162"/>
    </location>
</feature>
<sequence>MIIPLSIQLDLKIHQPDQIQNQTQDHIISLNLNEKINENSIQSTLITLPKLETSSNSSSTEFDWNLSFSSIENELDSITSMKDIPIRSQYIWLSLDEYFILWLSARNWLTESSQTIFNPHPTSTSTSYPTPNEDFNFDFQNQKQDFNLNPNDQSDPNPNPNQTYESNDESSIKLKETLTALNDNDADEFIFFKSLQTSNLHQTPKDNSQETLHSDSDDLNIFNELDDPLPTSSPYIPITNPDPSHELDFLL</sequence>
<feature type="compositionally biased region" description="Low complexity" evidence="1">
    <location>
        <begin position="119"/>
        <end position="131"/>
    </location>
</feature>
<dbReference type="GeneID" id="18929197"/>
<protein>
    <submittedName>
        <fullName evidence="2">Uncharacterized protein</fullName>
    </submittedName>
</protein>
<organism evidence="3">
    <name type="scientific">Melampsora larici-populina (strain 98AG31 / pathotype 3-4-7)</name>
    <name type="common">Poplar leaf rust fungus</name>
    <dbReference type="NCBI Taxonomy" id="747676"/>
    <lineage>
        <taxon>Eukaryota</taxon>
        <taxon>Fungi</taxon>
        <taxon>Dikarya</taxon>
        <taxon>Basidiomycota</taxon>
        <taxon>Pucciniomycotina</taxon>
        <taxon>Pucciniomycetes</taxon>
        <taxon>Pucciniales</taxon>
        <taxon>Melampsoraceae</taxon>
        <taxon>Melampsora</taxon>
    </lineage>
</organism>
<dbReference type="VEuPathDB" id="FungiDB:MELLADRAFT_58515"/>
<name>F4R3S9_MELLP</name>
<reference evidence="3" key="1">
    <citation type="journal article" date="2011" name="Proc. Natl. Acad. Sci. U.S.A.">
        <title>Obligate biotrophy features unraveled by the genomic analysis of rust fungi.</title>
        <authorList>
            <person name="Duplessis S."/>
            <person name="Cuomo C.A."/>
            <person name="Lin Y.-C."/>
            <person name="Aerts A."/>
            <person name="Tisserant E."/>
            <person name="Veneault-Fourrey C."/>
            <person name="Joly D.L."/>
            <person name="Hacquard S."/>
            <person name="Amselem J."/>
            <person name="Cantarel B.L."/>
            <person name="Chiu R."/>
            <person name="Coutinho P.M."/>
            <person name="Feau N."/>
            <person name="Field M."/>
            <person name="Frey P."/>
            <person name="Gelhaye E."/>
            <person name="Goldberg J."/>
            <person name="Grabherr M.G."/>
            <person name="Kodira C.D."/>
            <person name="Kohler A."/>
            <person name="Kuees U."/>
            <person name="Lindquist E.A."/>
            <person name="Lucas S.M."/>
            <person name="Mago R."/>
            <person name="Mauceli E."/>
            <person name="Morin E."/>
            <person name="Murat C."/>
            <person name="Pangilinan J.L."/>
            <person name="Park R."/>
            <person name="Pearson M."/>
            <person name="Quesneville H."/>
            <person name="Rouhier N."/>
            <person name="Sakthikumar S."/>
            <person name="Salamov A.A."/>
            <person name="Schmutz J."/>
            <person name="Selles B."/>
            <person name="Shapiro H."/>
            <person name="Tanguay P."/>
            <person name="Tuskan G.A."/>
            <person name="Henrissat B."/>
            <person name="Van de Peer Y."/>
            <person name="Rouze P."/>
            <person name="Ellis J.G."/>
            <person name="Dodds P.N."/>
            <person name="Schein J.E."/>
            <person name="Zhong S."/>
            <person name="Hamelin R.C."/>
            <person name="Grigoriev I.V."/>
            <person name="Szabo L.J."/>
            <person name="Martin F."/>
        </authorList>
    </citation>
    <scope>NUCLEOTIDE SEQUENCE [LARGE SCALE GENOMIC DNA]</scope>
    <source>
        <strain evidence="3">98AG31 / pathotype 3-4-7</strain>
    </source>
</reference>
<evidence type="ECO:0000313" key="2">
    <source>
        <dbReference type="EMBL" id="EGG12681.1"/>
    </source>
</evidence>
<dbReference type="Proteomes" id="UP000001072">
    <property type="component" value="Unassembled WGS sequence"/>
</dbReference>
<gene>
    <name evidence="2" type="ORF">MELLADRAFT_58515</name>
</gene>
<evidence type="ECO:0000313" key="3">
    <source>
        <dbReference type="Proteomes" id="UP000001072"/>
    </source>
</evidence>
<keyword evidence="3" id="KW-1185">Reference proteome</keyword>
<accession>F4R3S9</accession>
<proteinExistence type="predicted"/>
<dbReference type="RefSeq" id="XP_007403619.1">
    <property type="nucleotide sequence ID" value="XM_007403557.1"/>
</dbReference>